<accession>A0ABU0N042</accession>
<comment type="caution">
    <text evidence="2">The sequence shown here is derived from an EMBL/GenBank/DDBJ whole genome shotgun (WGS) entry which is preliminary data.</text>
</comment>
<dbReference type="EMBL" id="JAUSWG010000006">
    <property type="protein sequence ID" value="MDQ0556527.1"/>
    <property type="molecule type" value="Genomic_DNA"/>
</dbReference>
<feature type="transmembrane region" description="Helical" evidence="1">
    <location>
        <begin position="100"/>
        <end position="119"/>
    </location>
</feature>
<evidence type="ECO:0000313" key="2">
    <source>
        <dbReference type="EMBL" id="MDQ0556527.1"/>
    </source>
</evidence>
<dbReference type="Proteomes" id="UP001232584">
    <property type="component" value="Unassembled WGS sequence"/>
</dbReference>
<evidence type="ECO:0008006" key="4">
    <source>
        <dbReference type="Google" id="ProtNLM"/>
    </source>
</evidence>
<gene>
    <name evidence="2" type="ORF">QOZ92_001641</name>
</gene>
<keyword evidence="1" id="KW-1133">Transmembrane helix</keyword>
<protein>
    <recommendedName>
        <fullName evidence="4">Transposase DDE domain-containing protein</fullName>
    </recommendedName>
</protein>
<keyword evidence="3" id="KW-1185">Reference proteome</keyword>
<name>A0ABU0N042_9FIRM</name>
<reference evidence="2 3" key="1">
    <citation type="submission" date="2023-07" db="EMBL/GenBank/DDBJ databases">
        <title>Genomic Encyclopedia of Type Strains, Phase IV (KMG-IV): sequencing the most valuable type-strain genomes for metagenomic binning, comparative biology and taxonomic classification.</title>
        <authorList>
            <person name="Goeker M."/>
        </authorList>
    </citation>
    <scope>NUCLEOTIDE SEQUENCE [LARGE SCALE GENOMIC DNA]</scope>
    <source>
        <strain evidence="2 3">DSM 15049</strain>
    </source>
</reference>
<sequence length="135" mass="15399">MRYDEITREKGRSDRIKYLCPKSVKCTINGDTSYKLSCDSPCTSSKCCRFIQVSVNSDYRLNAKVPINTQQCQDLYKIRTVCERAIIQLKSTQFRNSRNIKPGALFAGIIQLIALIIFYKTGIFTNVITIKTLIS</sequence>
<organism evidence="2 3">
    <name type="scientific">Paraclostridium ghonii</name>
    <dbReference type="NCBI Taxonomy" id="29358"/>
    <lineage>
        <taxon>Bacteria</taxon>
        <taxon>Bacillati</taxon>
        <taxon>Bacillota</taxon>
        <taxon>Clostridia</taxon>
        <taxon>Peptostreptococcales</taxon>
        <taxon>Peptostreptococcaceae</taxon>
        <taxon>Paraclostridium</taxon>
    </lineage>
</organism>
<keyword evidence="1" id="KW-0472">Membrane</keyword>
<dbReference type="RefSeq" id="WP_307505887.1">
    <property type="nucleotide sequence ID" value="NZ_BAAACE010000027.1"/>
</dbReference>
<evidence type="ECO:0000313" key="3">
    <source>
        <dbReference type="Proteomes" id="UP001232584"/>
    </source>
</evidence>
<keyword evidence="1" id="KW-0812">Transmembrane</keyword>
<evidence type="ECO:0000256" key="1">
    <source>
        <dbReference type="SAM" id="Phobius"/>
    </source>
</evidence>
<proteinExistence type="predicted"/>